<sequence>MSPVLFVNGLFLLCWIINYSEAIKPEIHAFHFGRMLKSGQRVSVMCAVTVGQPPFTFTWFKDGTVVSESETVTIRNIDEFNSNLAIIKLGPEHNGNYTCRVTNNGGSSEQSDVLSMMVVFPDPTWR</sequence>
<evidence type="ECO:0000256" key="3">
    <source>
        <dbReference type="ARBA" id="ARBA00023319"/>
    </source>
</evidence>
<accession>A0A8X6QSX8</accession>
<dbReference type="OrthoDB" id="6412111at2759"/>
<feature type="domain" description="Ig-like" evidence="5">
    <location>
        <begin position="25"/>
        <end position="115"/>
    </location>
</feature>
<dbReference type="Gene3D" id="2.60.40.10">
    <property type="entry name" value="Immunoglobulins"/>
    <property type="match status" value="1"/>
</dbReference>
<keyword evidence="2" id="KW-1015">Disulfide bond</keyword>
<dbReference type="PANTHER" id="PTHR45080:SF8">
    <property type="entry name" value="IG-LIKE DOMAIN-CONTAINING PROTEIN"/>
    <property type="match status" value="1"/>
</dbReference>
<dbReference type="GO" id="GO:0005886">
    <property type="term" value="C:plasma membrane"/>
    <property type="evidence" value="ECO:0007669"/>
    <property type="project" value="TreeGrafter"/>
</dbReference>
<keyword evidence="3" id="KW-0393">Immunoglobulin domain</keyword>
<evidence type="ECO:0000259" key="5">
    <source>
        <dbReference type="PROSITE" id="PS50835"/>
    </source>
</evidence>
<dbReference type="Proteomes" id="UP000887013">
    <property type="component" value="Unassembled WGS sequence"/>
</dbReference>
<comment type="caution">
    <text evidence="6">The sequence shown here is derived from an EMBL/GenBank/DDBJ whole genome shotgun (WGS) entry which is preliminary data.</text>
</comment>
<keyword evidence="7" id="KW-1185">Reference proteome</keyword>
<dbReference type="PROSITE" id="PS50835">
    <property type="entry name" value="IG_LIKE"/>
    <property type="match status" value="1"/>
</dbReference>
<dbReference type="InterPro" id="IPR003598">
    <property type="entry name" value="Ig_sub2"/>
</dbReference>
<dbReference type="SUPFAM" id="SSF48726">
    <property type="entry name" value="Immunoglobulin"/>
    <property type="match status" value="1"/>
</dbReference>
<evidence type="ECO:0000256" key="4">
    <source>
        <dbReference type="SAM" id="SignalP"/>
    </source>
</evidence>
<evidence type="ECO:0000256" key="1">
    <source>
        <dbReference type="ARBA" id="ARBA00022729"/>
    </source>
</evidence>
<feature type="chain" id="PRO_5036503217" evidence="4">
    <location>
        <begin position="23"/>
        <end position="126"/>
    </location>
</feature>
<gene>
    <name evidence="6" type="primary">AVEN_136735_1</name>
    <name evidence="6" type="ORF">NPIL_546631</name>
</gene>
<name>A0A8X6QSX8_NEPPI</name>
<organism evidence="6 7">
    <name type="scientific">Nephila pilipes</name>
    <name type="common">Giant wood spider</name>
    <name type="synonym">Nephila maculata</name>
    <dbReference type="NCBI Taxonomy" id="299642"/>
    <lineage>
        <taxon>Eukaryota</taxon>
        <taxon>Metazoa</taxon>
        <taxon>Ecdysozoa</taxon>
        <taxon>Arthropoda</taxon>
        <taxon>Chelicerata</taxon>
        <taxon>Arachnida</taxon>
        <taxon>Araneae</taxon>
        <taxon>Araneomorphae</taxon>
        <taxon>Entelegynae</taxon>
        <taxon>Araneoidea</taxon>
        <taxon>Nephilidae</taxon>
        <taxon>Nephila</taxon>
    </lineage>
</organism>
<dbReference type="InterPro" id="IPR003599">
    <property type="entry name" value="Ig_sub"/>
</dbReference>
<evidence type="ECO:0000313" key="6">
    <source>
        <dbReference type="EMBL" id="GFU34780.1"/>
    </source>
</evidence>
<dbReference type="FunFam" id="2.60.40.10:FF:000333">
    <property type="entry name" value="Down syndrome cell adhesion molecule"/>
    <property type="match status" value="1"/>
</dbReference>
<protein>
    <submittedName>
        <fullName evidence="6">Ig-like domain-containing protein</fullName>
    </submittedName>
</protein>
<dbReference type="AlphaFoldDB" id="A0A8X6QSX8"/>
<proteinExistence type="predicted"/>
<evidence type="ECO:0000256" key="2">
    <source>
        <dbReference type="ARBA" id="ARBA00023157"/>
    </source>
</evidence>
<dbReference type="InterPro" id="IPR036179">
    <property type="entry name" value="Ig-like_dom_sf"/>
</dbReference>
<dbReference type="GO" id="GO:0007156">
    <property type="term" value="P:homophilic cell adhesion via plasma membrane adhesion molecules"/>
    <property type="evidence" value="ECO:0007669"/>
    <property type="project" value="TreeGrafter"/>
</dbReference>
<dbReference type="InterPro" id="IPR007110">
    <property type="entry name" value="Ig-like_dom"/>
</dbReference>
<dbReference type="SMART" id="SM00409">
    <property type="entry name" value="IG"/>
    <property type="match status" value="1"/>
</dbReference>
<reference evidence="6" key="1">
    <citation type="submission" date="2020-08" db="EMBL/GenBank/DDBJ databases">
        <title>Multicomponent nature underlies the extraordinary mechanical properties of spider dragline silk.</title>
        <authorList>
            <person name="Kono N."/>
            <person name="Nakamura H."/>
            <person name="Mori M."/>
            <person name="Yoshida Y."/>
            <person name="Ohtoshi R."/>
            <person name="Malay A.D."/>
            <person name="Moran D.A.P."/>
            <person name="Tomita M."/>
            <person name="Numata K."/>
            <person name="Arakawa K."/>
        </authorList>
    </citation>
    <scope>NUCLEOTIDE SEQUENCE</scope>
</reference>
<dbReference type="InterPro" id="IPR013783">
    <property type="entry name" value="Ig-like_fold"/>
</dbReference>
<dbReference type="Pfam" id="PF13927">
    <property type="entry name" value="Ig_3"/>
    <property type="match status" value="1"/>
</dbReference>
<evidence type="ECO:0000313" key="7">
    <source>
        <dbReference type="Proteomes" id="UP000887013"/>
    </source>
</evidence>
<feature type="signal peptide" evidence="4">
    <location>
        <begin position="1"/>
        <end position="22"/>
    </location>
</feature>
<dbReference type="InterPro" id="IPR050958">
    <property type="entry name" value="Cell_Adh-Cytoskel_Orgn"/>
</dbReference>
<dbReference type="EMBL" id="BMAW01130356">
    <property type="protein sequence ID" value="GFU34780.1"/>
    <property type="molecule type" value="Genomic_DNA"/>
</dbReference>
<keyword evidence="1 4" id="KW-0732">Signal</keyword>
<dbReference type="SMART" id="SM00408">
    <property type="entry name" value="IGc2"/>
    <property type="match status" value="1"/>
</dbReference>
<dbReference type="PANTHER" id="PTHR45080">
    <property type="entry name" value="CONTACTIN 5"/>
    <property type="match status" value="1"/>
</dbReference>